<dbReference type="SUPFAM" id="SSF55729">
    <property type="entry name" value="Acyl-CoA N-acyltransferases (Nat)"/>
    <property type="match status" value="1"/>
</dbReference>
<reference evidence="4" key="1">
    <citation type="journal article" date="2015" name="PeerJ">
        <title>First genomic representation of candidate bacterial phylum KSB3 points to enhanced environmental sensing as a trigger of wastewater bulking.</title>
        <authorList>
            <person name="Sekiguchi Y."/>
            <person name="Ohashi A."/>
            <person name="Parks D.H."/>
            <person name="Yamauchi T."/>
            <person name="Tyson G.W."/>
            <person name="Hugenholtz P."/>
        </authorList>
    </citation>
    <scope>NUCLEOTIDE SEQUENCE [LARGE SCALE GENOMIC DNA]</scope>
</reference>
<name>A0A081BXE0_VECG1</name>
<dbReference type="PANTHER" id="PTHR43420">
    <property type="entry name" value="ACETYLTRANSFERASE"/>
    <property type="match status" value="1"/>
</dbReference>
<dbReference type="Proteomes" id="UP000030661">
    <property type="component" value="Unassembled WGS sequence"/>
</dbReference>
<gene>
    <name evidence="4" type="ORF">U27_03959</name>
</gene>
<dbReference type="EMBL" id="DF820465">
    <property type="protein sequence ID" value="GAK56995.1"/>
    <property type="molecule type" value="Genomic_DNA"/>
</dbReference>
<evidence type="ECO:0000256" key="2">
    <source>
        <dbReference type="ARBA" id="ARBA00023315"/>
    </source>
</evidence>
<dbReference type="CDD" id="cd04301">
    <property type="entry name" value="NAT_SF"/>
    <property type="match status" value="1"/>
</dbReference>
<proteinExistence type="predicted"/>
<dbReference type="PANTHER" id="PTHR43420:SF31">
    <property type="entry name" value="ACETYLTRANSFERASE"/>
    <property type="match status" value="1"/>
</dbReference>
<dbReference type="AlphaFoldDB" id="A0A081BXE0"/>
<dbReference type="PROSITE" id="PS51186">
    <property type="entry name" value="GNAT"/>
    <property type="match status" value="1"/>
</dbReference>
<dbReference type="HOGENOM" id="CLU_081766_0_1_0"/>
<dbReference type="InterPro" id="IPR000182">
    <property type="entry name" value="GNAT_dom"/>
</dbReference>
<feature type="domain" description="N-acetyltransferase" evidence="3">
    <location>
        <begin position="5"/>
        <end position="156"/>
    </location>
</feature>
<keyword evidence="1 4" id="KW-0808">Transferase</keyword>
<dbReference type="eggNOG" id="COG3153">
    <property type="taxonomic scope" value="Bacteria"/>
</dbReference>
<organism evidence="4">
    <name type="scientific">Vecturithrix granuli</name>
    <dbReference type="NCBI Taxonomy" id="1499967"/>
    <lineage>
        <taxon>Bacteria</taxon>
        <taxon>Candidatus Moduliflexota</taxon>
        <taxon>Candidatus Vecturitrichia</taxon>
        <taxon>Candidatus Vecturitrichales</taxon>
        <taxon>Candidatus Vecturitrichaceae</taxon>
        <taxon>Candidatus Vecturithrix</taxon>
    </lineage>
</organism>
<evidence type="ECO:0000313" key="5">
    <source>
        <dbReference type="Proteomes" id="UP000030661"/>
    </source>
</evidence>
<accession>A0A081BXE0</accession>
<dbReference type="STRING" id="1499967.U27_03959"/>
<evidence type="ECO:0000313" key="4">
    <source>
        <dbReference type="EMBL" id="GAK56995.1"/>
    </source>
</evidence>
<dbReference type="GO" id="GO:0016747">
    <property type="term" value="F:acyltransferase activity, transferring groups other than amino-acyl groups"/>
    <property type="evidence" value="ECO:0007669"/>
    <property type="project" value="InterPro"/>
</dbReference>
<dbReference type="Gene3D" id="3.40.630.30">
    <property type="match status" value="1"/>
</dbReference>
<dbReference type="InterPro" id="IPR016181">
    <property type="entry name" value="Acyl_CoA_acyltransferase"/>
</dbReference>
<protein>
    <submittedName>
        <fullName evidence="4">Acetyltransferase, GNAT family</fullName>
    </submittedName>
</protein>
<dbReference type="Pfam" id="PF13527">
    <property type="entry name" value="Acetyltransf_9"/>
    <property type="match status" value="1"/>
</dbReference>
<sequence>MNNLILIHNYKDFLPYRHSFNQLARETFGIDFEQWYLDGHWNDRYICYSYLNDDQVVANVSVSKLTLILEGQRRNALQIGTVMTHPAYQRKGLSKALMQIVLDAYETKYDLIYLFANLEAAEFYPRFGFKTLSETQFALTVNIRKAHSKSLRKMNPRNSSDRGSIDRLIKARQPLSFVCGVEQAEHILAFYSYNILHDAWYYYEEEDVIVMCRQDHETLHLYDIIATHPVDFDTLACHLAQEEDIRKIMFYFTPDLLNIESDVAETWSEDYLFIKPVTFTMASSFKYPITAQA</sequence>
<keyword evidence="5" id="KW-1185">Reference proteome</keyword>
<evidence type="ECO:0000256" key="1">
    <source>
        <dbReference type="ARBA" id="ARBA00022679"/>
    </source>
</evidence>
<dbReference type="InterPro" id="IPR050680">
    <property type="entry name" value="YpeA/RimI_acetyltransf"/>
</dbReference>
<keyword evidence="2" id="KW-0012">Acyltransferase</keyword>
<evidence type="ECO:0000259" key="3">
    <source>
        <dbReference type="PROSITE" id="PS51186"/>
    </source>
</evidence>